<dbReference type="RefSeq" id="WP_125023519.1">
    <property type="nucleotide sequence ID" value="NZ_CP034159.1"/>
</dbReference>
<dbReference type="Proteomes" id="UP000270185">
    <property type="component" value="Chromosome"/>
</dbReference>
<organism evidence="1 2">
    <name type="scientific">Kaistella carnis</name>
    <dbReference type="NCBI Taxonomy" id="1241979"/>
    <lineage>
        <taxon>Bacteria</taxon>
        <taxon>Pseudomonadati</taxon>
        <taxon>Bacteroidota</taxon>
        <taxon>Flavobacteriia</taxon>
        <taxon>Flavobacteriales</taxon>
        <taxon>Weeksellaceae</taxon>
        <taxon>Chryseobacterium group</taxon>
        <taxon>Kaistella</taxon>
    </lineage>
</organism>
<evidence type="ECO:0000313" key="1">
    <source>
        <dbReference type="EMBL" id="AZI32735.1"/>
    </source>
</evidence>
<proteinExistence type="predicted"/>
<reference evidence="2" key="1">
    <citation type="submission" date="2018-11" db="EMBL/GenBank/DDBJ databases">
        <title>Proposal to divide the Flavobacteriaceae and reorganize its genera based on Amino Acid Identity values calculated from whole genome sequences.</title>
        <authorList>
            <person name="Nicholson A.C."/>
            <person name="Gulvik C.A."/>
            <person name="Whitney A.M."/>
            <person name="Humrighouse B.W."/>
            <person name="Bell M."/>
            <person name="Holmes B."/>
            <person name="Steigerwalt A.G."/>
            <person name="Villarma A."/>
            <person name="Sheth M."/>
            <person name="Batra D."/>
            <person name="Pryor J."/>
            <person name="Bernardet J.-F."/>
            <person name="Hugo C."/>
            <person name="Kampfer P."/>
            <person name="Newman J.D."/>
            <person name="McQuiston J.R."/>
        </authorList>
    </citation>
    <scope>NUCLEOTIDE SEQUENCE [LARGE SCALE GENOMIC DNA]</scope>
    <source>
        <strain evidence="2">G0081</strain>
    </source>
</reference>
<dbReference type="AlphaFoldDB" id="A0A3G8XGV7"/>
<protein>
    <submittedName>
        <fullName evidence="1">Uncharacterized protein</fullName>
    </submittedName>
</protein>
<evidence type="ECO:0000313" key="2">
    <source>
        <dbReference type="Proteomes" id="UP000270185"/>
    </source>
</evidence>
<gene>
    <name evidence="1" type="ORF">EIB73_05785</name>
</gene>
<dbReference type="KEGG" id="ccas:EIB73_05785"/>
<name>A0A3G8XGV7_9FLAO</name>
<dbReference type="OrthoDB" id="1257775at2"/>
<keyword evidence="2" id="KW-1185">Reference proteome</keyword>
<dbReference type="EMBL" id="CP034159">
    <property type="protein sequence ID" value="AZI32735.1"/>
    <property type="molecule type" value="Genomic_DNA"/>
</dbReference>
<sequence>MYKLLLLCFLLLINCGQKKPTATSPTEHPETVQKEKIKSIEINSAGGQLGYVSHFIISEDSVIFQSDMTASENKKIESKKAIPPTEAEEIFQNIDIEDFKNAVEGKSVQPVDGVDQTIILKLEGKDISKKNAHDNKTWNKILQLRSKYVDQE</sequence>
<accession>A0A3G8XGV7</accession>